<comment type="caution">
    <text evidence="3">The sequence shown here is derived from an EMBL/GenBank/DDBJ whole genome shotgun (WGS) entry which is preliminary data.</text>
</comment>
<accession>A0A523QKR1</accession>
<evidence type="ECO:0000259" key="2">
    <source>
        <dbReference type="PROSITE" id="PS50887"/>
    </source>
</evidence>
<feature type="region of interest" description="Disordered" evidence="1">
    <location>
        <begin position="19"/>
        <end position="38"/>
    </location>
</feature>
<name>A0A523QKR1_UNCAE</name>
<dbReference type="InterPro" id="IPR043128">
    <property type="entry name" value="Rev_trsase/Diguanyl_cyclase"/>
</dbReference>
<dbReference type="Gene3D" id="3.30.70.270">
    <property type="match status" value="1"/>
</dbReference>
<dbReference type="InterPro" id="IPR000160">
    <property type="entry name" value="GGDEF_dom"/>
</dbReference>
<sequence length="38" mass="4422">MAFLMVDINRFKEINDRFGHHMRRSAHVHGQGKAGNSR</sequence>
<reference evidence="3 4" key="1">
    <citation type="submission" date="2019-03" db="EMBL/GenBank/DDBJ databases">
        <title>Metabolic potential of uncultured bacteria and archaea associated with petroleum seepage in deep-sea sediments.</title>
        <authorList>
            <person name="Dong X."/>
            <person name="Hubert C."/>
        </authorList>
    </citation>
    <scope>NUCLEOTIDE SEQUENCE [LARGE SCALE GENOMIC DNA]</scope>
    <source>
        <strain evidence="3">E44_bin92</strain>
    </source>
</reference>
<evidence type="ECO:0000313" key="4">
    <source>
        <dbReference type="Proteomes" id="UP000320781"/>
    </source>
</evidence>
<dbReference type="EMBL" id="SOKU01000114">
    <property type="protein sequence ID" value="TES86273.1"/>
    <property type="molecule type" value="Genomic_DNA"/>
</dbReference>
<gene>
    <name evidence="3" type="ORF">E3J95_02360</name>
</gene>
<dbReference type="PROSITE" id="PS50887">
    <property type="entry name" value="GGDEF"/>
    <property type="match status" value="1"/>
</dbReference>
<dbReference type="AlphaFoldDB" id="A0A523QKR1"/>
<organism evidence="3 4">
    <name type="scientific">Aerophobetes bacterium</name>
    <dbReference type="NCBI Taxonomy" id="2030807"/>
    <lineage>
        <taxon>Bacteria</taxon>
        <taxon>Candidatus Aerophobota</taxon>
    </lineage>
</organism>
<proteinExistence type="predicted"/>
<dbReference type="InterPro" id="IPR029787">
    <property type="entry name" value="Nucleotide_cyclase"/>
</dbReference>
<evidence type="ECO:0000256" key="1">
    <source>
        <dbReference type="SAM" id="MobiDB-lite"/>
    </source>
</evidence>
<evidence type="ECO:0000313" key="3">
    <source>
        <dbReference type="EMBL" id="TES86273.1"/>
    </source>
</evidence>
<protein>
    <submittedName>
        <fullName evidence="3">Diguanylate cyclase</fullName>
    </submittedName>
</protein>
<feature type="domain" description="GGDEF" evidence="2">
    <location>
        <begin position="1"/>
        <end position="38"/>
    </location>
</feature>
<dbReference type="Pfam" id="PF00990">
    <property type="entry name" value="GGDEF"/>
    <property type="match status" value="1"/>
</dbReference>
<dbReference type="Proteomes" id="UP000320781">
    <property type="component" value="Unassembled WGS sequence"/>
</dbReference>
<dbReference type="SUPFAM" id="SSF55073">
    <property type="entry name" value="Nucleotide cyclase"/>
    <property type="match status" value="1"/>
</dbReference>